<accession>A0A0C2WX65</accession>
<name>A0A0C2WX65_AMAMK</name>
<evidence type="ECO:0000313" key="4">
    <source>
        <dbReference type="Proteomes" id="UP000054549"/>
    </source>
</evidence>
<feature type="region of interest" description="Disordered" evidence="1">
    <location>
        <begin position="70"/>
        <end position="277"/>
    </location>
</feature>
<feature type="compositionally biased region" description="Basic and acidic residues" evidence="1">
    <location>
        <begin position="153"/>
        <end position="169"/>
    </location>
</feature>
<feature type="compositionally biased region" description="Basic and acidic residues" evidence="1">
    <location>
        <begin position="114"/>
        <end position="127"/>
    </location>
</feature>
<organism evidence="3 4">
    <name type="scientific">Amanita muscaria (strain Koide BX008)</name>
    <dbReference type="NCBI Taxonomy" id="946122"/>
    <lineage>
        <taxon>Eukaryota</taxon>
        <taxon>Fungi</taxon>
        <taxon>Dikarya</taxon>
        <taxon>Basidiomycota</taxon>
        <taxon>Agaricomycotina</taxon>
        <taxon>Agaricomycetes</taxon>
        <taxon>Agaricomycetidae</taxon>
        <taxon>Agaricales</taxon>
        <taxon>Pluteineae</taxon>
        <taxon>Amanitaceae</taxon>
        <taxon>Amanita</taxon>
    </lineage>
</organism>
<dbReference type="Pfam" id="PF11160">
    <property type="entry name" value="Hva1_TUDOR"/>
    <property type="match status" value="1"/>
</dbReference>
<dbReference type="EMBL" id="KN818284">
    <property type="protein sequence ID" value="KIL61416.1"/>
    <property type="molecule type" value="Genomic_DNA"/>
</dbReference>
<evidence type="ECO:0000256" key="1">
    <source>
        <dbReference type="SAM" id="MobiDB-lite"/>
    </source>
</evidence>
<dbReference type="InParanoid" id="A0A0C2WX65"/>
<evidence type="ECO:0000313" key="3">
    <source>
        <dbReference type="EMBL" id="KIL61416.1"/>
    </source>
</evidence>
<proteinExistence type="predicted"/>
<sequence>MLYSFALLHHFQVSWNWGGEHPTGVVTEMKTTGKLEIESKGKLVHKNADEDNPAVHVEREGNDVVKRASELEKLRGGGEQDNAQTGGEATVQEGGELEEPKKTTRSGKRGGRKVTAETRKKQSEAGKKGGAATAAKKAGGRKRGKAAPEDAAVGEKREREGVVEEKGEKEGEDINMEKGEKVTSVTAEQEMAEKEAGKEAKKAKVSPEMPDDEYVPGEEPEEVEEAEEATAHEKAKLVEPTGPTPTAAEVAGEEALGPTSEKKRGGRKGGTRGKAAA</sequence>
<keyword evidence="4" id="KW-1185">Reference proteome</keyword>
<dbReference type="AlphaFoldDB" id="A0A0C2WX65"/>
<feature type="compositionally biased region" description="Basic and acidic residues" evidence="1">
    <location>
        <begin position="191"/>
        <end position="202"/>
    </location>
</feature>
<dbReference type="HOGENOM" id="CLU_1004603_0_0_1"/>
<evidence type="ECO:0000259" key="2">
    <source>
        <dbReference type="Pfam" id="PF11160"/>
    </source>
</evidence>
<feature type="compositionally biased region" description="Acidic residues" evidence="1">
    <location>
        <begin position="209"/>
        <end position="228"/>
    </location>
</feature>
<feature type="domain" description="Hypervirulence associated protein TUDOR" evidence="2">
    <location>
        <begin position="12"/>
        <end position="71"/>
    </location>
</feature>
<reference evidence="3 4" key="1">
    <citation type="submission" date="2014-04" db="EMBL/GenBank/DDBJ databases">
        <title>Evolutionary Origins and Diversification of the Mycorrhizal Mutualists.</title>
        <authorList>
            <consortium name="DOE Joint Genome Institute"/>
            <consortium name="Mycorrhizal Genomics Consortium"/>
            <person name="Kohler A."/>
            <person name="Kuo A."/>
            <person name="Nagy L.G."/>
            <person name="Floudas D."/>
            <person name="Copeland A."/>
            <person name="Barry K.W."/>
            <person name="Cichocki N."/>
            <person name="Veneault-Fourrey C."/>
            <person name="LaButti K."/>
            <person name="Lindquist E.A."/>
            <person name="Lipzen A."/>
            <person name="Lundell T."/>
            <person name="Morin E."/>
            <person name="Murat C."/>
            <person name="Riley R."/>
            <person name="Ohm R."/>
            <person name="Sun H."/>
            <person name="Tunlid A."/>
            <person name="Henrissat B."/>
            <person name="Grigoriev I.V."/>
            <person name="Hibbett D.S."/>
            <person name="Martin F."/>
        </authorList>
    </citation>
    <scope>NUCLEOTIDE SEQUENCE [LARGE SCALE GENOMIC DNA]</scope>
    <source>
        <strain evidence="3 4">Koide BX008</strain>
    </source>
</reference>
<dbReference type="InterPro" id="IPR021331">
    <property type="entry name" value="Hva1_TUDOR"/>
</dbReference>
<dbReference type="Proteomes" id="UP000054549">
    <property type="component" value="Unassembled WGS sequence"/>
</dbReference>
<protein>
    <recommendedName>
        <fullName evidence="2">Hypervirulence associated protein TUDOR domain-containing protein</fullName>
    </recommendedName>
</protein>
<feature type="compositionally biased region" description="Basic residues" evidence="1">
    <location>
        <begin position="103"/>
        <end position="112"/>
    </location>
</feature>
<dbReference type="OrthoDB" id="2131339at2759"/>
<dbReference type="STRING" id="946122.A0A0C2WX65"/>
<gene>
    <name evidence="3" type="ORF">M378DRAFT_166861</name>
</gene>